<keyword evidence="9 10" id="KW-0961">Cell wall biogenesis/degradation</keyword>
<sequence>MSLLWTSAEMVEAMDGRPVGELPEGVTGISIDSRTISHGEAFFAIAGDRVDGHKFAGLAAKNGATLLVVSEAKLPALGRLTCGMIVVDDVLEAMGRLAMAARARTDARIIAVTGSVGKTSTKEMLATGLKASGKVHAAVASFNNHWGVPLTLARMPADTEFGVFEIGMNHSGEIRPLTKMVRPHVAVITTVAPVHIGNFSGIKEIVAAKAEILEGLEPEGAAILNRDIDAFDTLARVARRYGARVVSFGEHAKADYRLLEYRTVSDRKNERGHVLAALGTEEPTAFNLGLPGQHMAENALAALAAIAEAGGDVHAALGAFETVEQMKGRGRRQRLRAPDGVFTLIDESYNANPASMRAALELLGSGNEPGRRIAVLGDMLELGDYAREAHEALAGPLVAAGVTDVWLAGEEMQALSEALPESIVVEYRDNAAELAEFAVGAVAAGDTIMLKSSNGMGFGIIVQKLTETYPAEG</sequence>
<accession>A0A1U9Z297</accession>
<protein>
    <recommendedName>
        <fullName evidence="10 11">UDP-N-acetylmuramoyl-tripeptide--D-alanyl-D-alanine ligase</fullName>
        <ecNumber evidence="10 11">6.3.2.10</ecNumber>
    </recommendedName>
    <alternativeName>
        <fullName evidence="10">D-alanyl-D-alanine-adding enzyme</fullName>
    </alternativeName>
</protein>
<gene>
    <name evidence="10 15" type="primary">murF</name>
    <name evidence="15" type="ORF">Mame_02471</name>
</gene>
<dbReference type="AlphaFoldDB" id="A0A1U9Z297"/>
<keyword evidence="4 10" id="KW-0547">Nucleotide-binding</keyword>
<dbReference type="Pfam" id="PF02875">
    <property type="entry name" value="Mur_ligase_C"/>
    <property type="match status" value="1"/>
</dbReference>
<dbReference type="GO" id="GO:0071555">
    <property type="term" value="P:cell wall organization"/>
    <property type="evidence" value="ECO:0007669"/>
    <property type="project" value="UniProtKB-KW"/>
</dbReference>
<dbReference type="InterPro" id="IPR000713">
    <property type="entry name" value="Mur_ligase_N"/>
</dbReference>
<keyword evidence="7 10" id="KW-0573">Peptidoglycan synthesis</keyword>
<keyword evidence="2 10" id="KW-0436">Ligase</keyword>
<evidence type="ECO:0000256" key="6">
    <source>
        <dbReference type="ARBA" id="ARBA00022960"/>
    </source>
</evidence>
<evidence type="ECO:0000256" key="9">
    <source>
        <dbReference type="ARBA" id="ARBA00023316"/>
    </source>
</evidence>
<dbReference type="Pfam" id="PF01225">
    <property type="entry name" value="Mur_ligase"/>
    <property type="match status" value="1"/>
</dbReference>
<proteinExistence type="inferred from homology"/>
<feature type="domain" description="Mur ligase C-terminal" evidence="13">
    <location>
        <begin position="330"/>
        <end position="453"/>
    </location>
</feature>
<dbReference type="InterPro" id="IPR051046">
    <property type="entry name" value="MurCDEF_CellWall_CoF430Synth"/>
</dbReference>
<dbReference type="PANTHER" id="PTHR43024:SF1">
    <property type="entry name" value="UDP-N-ACETYLMURAMOYL-TRIPEPTIDE--D-ALANYL-D-ALANINE LIGASE"/>
    <property type="match status" value="1"/>
</dbReference>
<keyword evidence="3 10" id="KW-0132">Cell division</keyword>
<keyword evidence="6 10" id="KW-0133">Cell shape</keyword>
<evidence type="ECO:0000256" key="1">
    <source>
        <dbReference type="ARBA" id="ARBA00022490"/>
    </source>
</evidence>
<dbReference type="EC" id="6.3.2.10" evidence="10 11"/>
<evidence type="ECO:0000256" key="4">
    <source>
        <dbReference type="ARBA" id="ARBA00022741"/>
    </source>
</evidence>
<dbReference type="UniPathway" id="UPA00219"/>
<dbReference type="GO" id="GO:0005737">
    <property type="term" value="C:cytoplasm"/>
    <property type="evidence" value="ECO:0007669"/>
    <property type="project" value="UniProtKB-SubCell"/>
</dbReference>
<dbReference type="OrthoDB" id="9801978at2"/>
<dbReference type="eggNOG" id="COG0770">
    <property type="taxonomic scope" value="Bacteria"/>
</dbReference>
<comment type="pathway">
    <text evidence="10 11">Cell wall biogenesis; peptidoglycan biosynthesis.</text>
</comment>
<dbReference type="RefSeq" id="WP_026173263.1">
    <property type="nucleotide sequence ID" value="NZ_AQWH01000004.1"/>
</dbReference>
<evidence type="ECO:0000256" key="11">
    <source>
        <dbReference type="RuleBase" id="RU004136"/>
    </source>
</evidence>
<dbReference type="GO" id="GO:0008360">
    <property type="term" value="P:regulation of cell shape"/>
    <property type="evidence" value="ECO:0007669"/>
    <property type="project" value="UniProtKB-KW"/>
</dbReference>
<dbReference type="GO" id="GO:0047480">
    <property type="term" value="F:UDP-N-acetylmuramoyl-tripeptide-D-alanyl-D-alanine ligase activity"/>
    <property type="evidence" value="ECO:0007669"/>
    <property type="project" value="UniProtKB-UniRule"/>
</dbReference>
<evidence type="ECO:0000313" key="15">
    <source>
        <dbReference type="EMBL" id="AQZ51798.1"/>
    </source>
</evidence>
<feature type="domain" description="Mur ligase N-terminal catalytic" evidence="12">
    <location>
        <begin position="26"/>
        <end position="100"/>
    </location>
</feature>
<dbReference type="KEGG" id="mmed:Mame_02471"/>
<feature type="binding site" evidence="10">
    <location>
        <begin position="114"/>
        <end position="120"/>
    </location>
    <ligand>
        <name>ATP</name>
        <dbReference type="ChEBI" id="CHEBI:30616"/>
    </ligand>
</feature>
<dbReference type="HAMAP" id="MF_02019">
    <property type="entry name" value="MurF"/>
    <property type="match status" value="1"/>
</dbReference>
<dbReference type="GO" id="GO:0005524">
    <property type="term" value="F:ATP binding"/>
    <property type="evidence" value="ECO:0007669"/>
    <property type="project" value="UniProtKB-UniRule"/>
</dbReference>
<dbReference type="NCBIfam" id="TIGR01143">
    <property type="entry name" value="murF"/>
    <property type="match status" value="1"/>
</dbReference>
<evidence type="ECO:0000256" key="7">
    <source>
        <dbReference type="ARBA" id="ARBA00022984"/>
    </source>
</evidence>
<dbReference type="STRING" id="1122214.Mame_02471"/>
<dbReference type="InterPro" id="IPR035911">
    <property type="entry name" value="MurE/MurF_N"/>
</dbReference>
<dbReference type="SUPFAM" id="SSF53623">
    <property type="entry name" value="MurD-like peptide ligases, catalytic domain"/>
    <property type="match status" value="1"/>
</dbReference>
<reference evidence="15 16" key="1">
    <citation type="submission" date="2017-03" db="EMBL/GenBank/DDBJ databases">
        <title>Foreign affairs: Plasmid Transfer between Roseobacters and Rhizobia.</title>
        <authorList>
            <person name="Bartling P."/>
            <person name="Bunk B."/>
            <person name="Overmann J."/>
            <person name="Brinkmann H."/>
            <person name="Petersen J."/>
        </authorList>
    </citation>
    <scope>NUCLEOTIDE SEQUENCE [LARGE SCALE GENOMIC DNA]</scope>
    <source>
        <strain evidence="15 16">MACL11</strain>
    </source>
</reference>
<dbReference type="Proteomes" id="UP000191135">
    <property type="component" value="Chromosome"/>
</dbReference>
<feature type="domain" description="Mur ligase central" evidence="14">
    <location>
        <begin position="112"/>
        <end position="305"/>
    </location>
</feature>
<evidence type="ECO:0000259" key="12">
    <source>
        <dbReference type="Pfam" id="PF01225"/>
    </source>
</evidence>
<dbReference type="InterPro" id="IPR005863">
    <property type="entry name" value="UDP-N-AcMur_synth"/>
</dbReference>
<dbReference type="InterPro" id="IPR004101">
    <property type="entry name" value="Mur_ligase_C"/>
</dbReference>
<keyword evidence="8 10" id="KW-0131">Cell cycle</keyword>
<comment type="subcellular location">
    <subcellularLocation>
        <location evidence="10 11">Cytoplasm</location>
    </subcellularLocation>
</comment>
<dbReference type="Pfam" id="PF08245">
    <property type="entry name" value="Mur_ligase_M"/>
    <property type="match status" value="1"/>
</dbReference>
<evidence type="ECO:0000259" key="13">
    <source>
        <dbReference type="Pfam" id="PF02875"/>
    </source>
</evidence>
<dbReference type="GO" id="GO:0009252">
    <property type="term" value="P:peptidoglycan biosynthetic process"/>
    <property type="evidence" value="ECO:0007669"/>
    <property type="project" value="UniProtKB-UniRule"/>
</dbReference>
<dbReference type="Gene3D" id="3.40.1390.10">
    <property type="entry name" value="MurE/MurF, N-terminal domain"/>
    <property type="match status" value="1"/>
</dbReference>
<dbReference type="GO" id="GO:0008766">
    <property type="term" value="F:UDP-N-acetylmuramoylalanyl-D-glutamyl-2,6-diaminopimelate-D-alanyl-D-alanine ligase activity"/>
    <property type="evidence" value="ECO:0007669"/>
    <property type="project" value="RHEA"/>
</dbReference>
<evidence type="ECO:0000313" key="16">
    <source>
        <dbReference type="Proteomes" id="UP000191135"/>
    </source>
</evidence>
<dbReference type="InterPro" id="IPR013221">
    <property type="entry name" value="Mur_ligase_cen"/>
</dbReference>
<name>A0A1U9Z297_9HYPH</name>
<evidence type="ECO:0000256" key="10">
    <source>
        <dbReference type="HAMAP-Rule" id="MF_02019"/>
    </source>
</evidence>
<evidence type="ECO:0000256" key="3">
    <source>
        <dbReference type="ARBA" id="ARBA00022618"/>
    </source>
</evidence>
<comment type="catalytic activity">
    <reaction evidence="10 11">
        <text>D-alanyl-D-alanine + UDP-N-acetyl-alpha-D-muramoyl-L-alanyl-gamma-D-glutamyl-meso-2,6-diaminopimelate + ATP = UDP-N-acetyl-alpha-D-muramoyl-L-alanyl-gamma-D-glutamyl-meso-2,6-diaminopimeloyl-D-alanyl-D-alanine + ADP + phosphate + H(+)</text>
        <dbReference type="Rhea" id="RHEA:28374"/>
        <dbReference type="ChEBI" id="CHEBI:15378"/>
        <dbReference type="ChEBI" id="CHEBI:30616"/>
        <dbReference type="ChEBI" id="CHEBI:43474"/>
        <dbReference type="ChEBI" id="CHEBI:57822"/>
        <dbReference type="ChEBI" id="CHEBI:61386"/>
        <dbReference type="ChEBI" id="CHEBI:83905"/>
        <dbReference type="ChEBI" id="CHEBI:456216"/>
        <dbReference type="EC" id="6.3.2.10"/>
    </reaction>
</comment>
<dbReference type="SUPFAM" id="SSF53244">
    <property type="entry name" value="MurD-like peptide ligases, peptide-binding domain"/>
    <property type="match status" value="1"/>
</dbReference>
<organism evidence="15 16">
    <name type="scientific">Martelella mediterranea DSM 17316</name>
    <dbReference type="NCBI Taxonomy" id="1122214"/>
    <lineage>
        <taxon>Bacteria</taxon>
        <taxon>Pseudomonadati</taxon>
        <taxon>Pseudomonadota</taxon>
        <taxon>Alphaproteobacteria</taxon>
        <taxon>Hyphomicrobiales</taxon>
        <taxon>Aurantimonadaceae</taxon>
        <taxon>Martelella</taxon>
    </lineage>
</organism>
<evidence type="ECO:0000256" key="2">
    <source>
        <dbReference type="ARBA" id="ARBA00022598"/>
    </source>
</evidence>
<dbReference type="PANTHER" id="PTHR43024">
    <property type="entry name" value="UDP-N-ACETYLMURAMOYL-TRIPEPTIDE--D-ALANYL-D-ALANINE LIGASE"/>
    <property type="match status" value="1"/>
</dbReference>
<dbReference type="Gene3D" id="3.90.190.20">
    <property type="entry name" value="Mur ligase, C-terminal domain"/>
    <property type="match status" value="1"/>
</dbReference>
<keyword evidence="1 10" id="KW-0963">Cytoplasm</keyword>
<dbReference type="SUPFAM" id="SSF63418">
    <property type="entry name" value="MurE/MurF N-terminal domain"/>
    <property type="match status" value="1"/>
</dbReference>
<comment type="function">
    <text evidence="10 11">Involved in cell wall formation. Catalyzes the final step in the synthesis of UDP-N-acetylmuramoyl-pentapeptide, the precursor of murein.</text>
</comment>
<evidence type="ECO:0000256" key="5">
    <source>
        <dbReference type="ARBA" id="ARBA00022840"/>
    </source>
</evidence>
<dbReference type="EMBL" id="CP020330">
    <property type="protein sequence ID" value="AQZ51798.1"/>
    <property type="molecule type" value="Genomic_DNA"/>
</dbReference>
<keyword evidence="16" id="KW-1185">Reference proteome</keyword>
<keyword evidence="5 10" id="KW-0067">ATP-binding</keyword>
<dbReference type="GO" id="GO:0051301">
    <property type="term" value="P:cell division"/>
    <property type="evidence" value="ECO:0007669"/>
    <property type="project" value="UniProtKB-KW"/>
</dbReference>
<dbReference type="InterPro" id="IPR036565">
    <property type="entry name" value="Mur-like_cat_sf"/>
</dbReference>
<evidence type="ECO:0000256" key="8">
    <source>
        <dbReference type="ARBA" id="ARBA00023306"/>
    </source>
</evidence>
<dbReference type="Gene3D" id="3.40.1190.10">
    <property type="entry name" value="Mur-like, catalytic domain"/>
    <property type="match status" value="1"/>
</dbReference>
<dbReference type="InterPro" id="IPR036615">
    <property type="entry name" value="Mur_ligase_C_dom_sf"/>
</dbReference>
<evidence type="ECO:0000259" key="14">
    <source>
        <dbReference type="Pfam" id="PF08245"/>
    </source>
</evidence>
<comment type="similarity">
    <text evidence="10">Belongs to the MurCDEF family. MurF subfamily.</text>
</comment>